<accession>A0ABP0YJQ2</accession>
<dbReference type="SUPFAM" id="SSF50346">
    <property type="entry name" value="PRC-barrel domain"/>
    <property type="match status" value="2"/>
</dbReference>
<dbReference type="Proteomes" id="UP001642487">
    <property type="component" value="Chromosome 4"/>
</dbReference>
<keyword evidence="3" id="KW-1185">Reference proteome</keyword>
<evidence type="ECO:0008006" key="4">
    <source>
        <dbReference type="Google" id="ProtNLM"/>
    </source>
</evidence>
<proteinExistence type="predicted"/>
<dbReference type="EMBL" id="OZ021738">
    <property type="protein sequence ID" value="CAK9319796.1"/>
    <property type="molecule type" value="Genomic_DNA"/>
</dbReference>
<evidence type="ECO:0000313" key="2">
    <source>
        <dbReference type="EMBL" id="CAK9319796.1"/>
    </source>
</evidence>
<evidence type="ECO:0000313" key="3">
    <source>
        <dbReference type="Proteomes" id="UP001642487"/>
    </source>
</evidence>
<dbReference type="PANTHER" id="PTHR36740:SF1">
    <property type="entry name" value="PRC-BARREL DOMAIN-CONTAINING PROTEIN"/>
    <property type="match status" value="1"/>
</dbReference>
<gene>
    <name evidence="2" type="ORF">CITCOLO1_LOCUS11814</name>
</gene>
<protein>
    <recommendedName>
        <fullName evidence="4">PRC-barrel domain-containing protein</fullName>
    </recommendedName>
</protein>
<feature type="compositionally biased region" description="Basic and acidic residues" evidence="1">
    <location>
        <begin position="151"/>
        <end position="173"/>
    </location>
</feature>
<reference evidence="2 3" key="1">
    <citation type="submission" date="2024-03" db="EMBL/GenBank/DDBJ databases">
        <authorList>
            <person name="Gkanogiannis A."/>
            <person name="Becerra Lopez-Lavalle L."/>
        </authorList>
    </citation>
    <scope>NUCLEOTIDE SEQUENCE [LARGE SCALE GENOMIC DNA]</scope>
</reference>
<name>A0ABP0YJQ2_9ROSI</name>
<sequence>MMNDDSLHRLRLFKLSGHSQGFTMCDSVPPLSFASSIRIRRLGFAQFQSRFPLLSKSFNYSRSTLRNGCLLFPSRTKPTKSLSALVPERNRFSSELELKGEDENLFDVVDPSRGVANLDGIDGNFANRNGNDSDERQGDGAAASSGLNFLDQKDGGEGKKKSLNRERSSEGGRDLIPIEDEDGEMENGKVALRKRRQVMRRSNMLAKQVISIQTALSLGFVSQLWVDTSAWMVRFLEVKPNLLSGESDWFLLEDISQVGDVVLVHDETVMDNDFKMGGLETLVGYRVVTPGRRNIGKIRGYTFNINSGAVESLELDSFGYSFLPSSLVSTYALLVEDVLEVISDVVVVHEDAASRIQRLTKGFLGTQSVGNSLDDLEELYEFERRRYDEDNWSNKRSYDGKRFRRSPEANDDDLGLPMDYL</sequence>
<evidence type="ECO:0000256" key="1">
    <source>
        <dbReference type="SAM" id="MobiDB-lite"/>
    </source>
</evidence>
<dbReference type="PANTHER" id="PTHR36740">
    <property type="entry name" value="PRC DOMAIN-CONTAINING PROTEIN"/>
    <property type="match status" value="1"/>
</dbReference>
<organism evidence="2 3">
    <name type="scientific">Citrullus colocynthis</name>
    <name type="common">colocynth</name>
    <dbReference type="NCBI Taxonomy" id="252529"/>
    <lineage>
        <taxon>Eukaryota</taxon>
        <taxon>Viridiplantae</taxon>
        <taxon>Streptophyta</taxon>
        <taxon>Embryophyta</taxon>
        <taxon>Tracheophyta</taxon>
        <taxon>Spermatophyta</taxon>
        <taxon>Magnoliopsida</taxon>
        <taxon>eudicotyledons</taxon>
        <taxon>Gunneridae</taxon>
        <taxon>Pentapetalae</taxon>
        <taxon>rosids</taxon>
        <taxon>fabids</taxon>
        <taxon>Cucurbitales</taxon>
        <taxon>Cucurbitaceae</taxon>
        <taxon>Benincaseae</taxon>
        <taxon>Citrullus</taxon>
    </lineage>
</organism>
<dbReference type="InterPro" id="IPR011033">
    <property type="entry name" value="PRC_barrel-like_sf"/>
</dbReference>
<feature type="region of interest" description="Disordered" evidence="1">
    <location>
        <begin position="120"/>
        <end position="182"/>
    </location>
</feature>